<dbReference type="Proteomes" id="UP000749559">
    <property type="component" value="Unassembled WGS sequence"/>
</dbReference>
<reference evidence="1" key="1">
    <citation type="submission" date="2022-03" db="EMBL/GenBank/DDBJ databases">
        <authorList>
            <person name="Martin C."/>
        </authorList>
    </citation>
    <scope>NUCLEOTIDE SEQUENCE</scope>
</reference>
<dbReference type="PANTHER" id="PTHR43762:SF1">
    <property type="entry name" value="D-ARABINONO-1,4-LACTONE OXIDASE"/>
    <property type="match status" value="1"/>
</dbReference>
<dbReference type="SUPFAM" id="SSF56176">
    <property type="entry name" value="FAD-binding/transporter-associated domain-like"/>
    <property type="match status" value="1"/>
</dbReference>
<name>A0A8J1TAQ3_OWEFU</name>
<gene>
    <name evidence="1" type="ORF">OFUS_LOCUS24120</name>
</gene>
<dbReference type="GO" id="GO:0050660">
    <property type="term" value="F:flavin adenine dinucleotide binding"/>
    <property type="evidence" value="ECO:0007669"/>
    <property type="project" value="InterPro"/>
</dbReference>
<dbReference type="AlphaFoldDB" id="A0A8J1TAQ3"/>
<dbReference type="Gene3D" id="3.30.465.10">
    <property type="match status" value="1"/>
</dbReference>
<evidence type="ECO:0000313" key="2">
    <source>
        <dbReference type="Proteomes" id="UP000749559"/>
    </source>
</evidence>
<dbReference type="GO" id="GO:0016899">
    <property type="term" value="F:oxidoreductase activity, acting on the CH-OH group of donors, oxygen as acceptor"/>
    <property type="evidence" value="ECO:0007669"/>
    <property type="project" value="InterPro"/>
</dbReference>
<protein>
    <submittedName>
        <fullName evidence="1">Uncharacterized protein</fullName>
    </submittedName>
</protein>
<dbReference type="InterPro" id="IPR036318">
    <property type="entry name" value="FAD-bd_PCMH-like_sf"/>
</dbReference>
<dbReference type="PANTHER" id="PTHR43762">
    <property type="entry name" value="L-GULONOLACTONE OXIDASE"/>
    <property type="match status" value="1"/>
</dbReference>
<proteinExistence type="predicted"/>
<keyword evidence="2" id="KW-1185">Reference proteome</keyword>
<dbReference type="GO" id="GO:0080049">
    <property type="term" value="F:L-gulono-1,4-lactone dehydrogenase activity"/>
    <property type="evidence" value="ECO:0007669"/>
    <property type="project" value="TreeGrafter"/>
</dbReference>
<sequence length="381" mass="43773">MVATGSHGSSTKFGPFPNMVYGYELVDGNGNVRKFNESDDKEIIDACRVHLGLCGIIYKTILKVTPDVKQKYTHATNIPVQKLLDDNNRRVLVMDNWAVYIVFMIDFKSATEEEMEQMLGDPLRRIPESYDIFKAEMEIWIWSEVDQNTPLSEEYNDTLTLADGSTYGAVSAIKPYSETRNGESIWSRDQCIQMRTAVSFAAPESDDFIESGKTLREHLTILEGIFKNIGFYPKLNASSALRWMKHFDDCLLCPSTVADDSSMNKLVTYSEMVTLYDKCEEPIISEVNSMKQRLLETQFGVDVMKNNPRVLPHWGKYFEHIPGMSDQIRRQFGDDLLTFINMRNKYKLDNKNLFVNTHLKDIFRDALSETCPGYNRFTINI</sequence>
<organism evidence="1 2">
    <name type="scientific">Owenia fusiformis</name>
    <name type="common">Polychaete worm</name>
    <dbReference type="NCBI Taxonomy" id="6347"/>
    <lineage>
        <taxon>Eukaryota</taxon>
        <taxon>Metazoa</taxon>
        <taxon>Spiralia</taxon>
        <taxon>Lophotrochozoa</taxon>
        <taxon>Annelida</taxon>
        <taxon>Polychaeta</taxon>
        <taxon>Sedentaria</taxon>
        <taxon>Canalipalpata</taxon>
        <taxon>Sabellida</taxon>
        <taxon>Oweniida</taxon>
        <taxon>Oweniidae</taxon>
        <taxon>Owenia</taxon>
    </lineage>
</organism>
<dbReference type="InterPro" id="IPR010031">
    <property type="entry name" value="FAD_lactone_oxidase-like"/>
</dbReference>
<dbReference type="EMBL" id="CAIIXF020000011">
    <property type="protein sequence ID" value="CAH1800197.1"/>
    <property type="molecule type" value="Genomic_DNA"/>
</dbReference>
<evidence type="ECO:0000313" key="1">
    <source>
        <dbReference type="EMBL" id="CAH1800197.1"/>
    </source>
</evidence>
<accession>A0A8J1TAQ3</accession>
<comment type="caution">
    <text evidence="1">The sequence shown here is derived from an EMBL/GenBank/DDBJ whole genome shotgun (WGS) entry which is preliminary data.</text>
</comment>
<dbReference type="InterPro" id="IPR016169">
    <property type="entry name" value="FAD-bd_PCMH_sub2"/>
</dbReference>
<dbReference type="OrthoDB" id="610608at2759"/>